<accession>A0AAN7XVG5</accession>
<keyword evidence="2" id="KW-1185">Reference proteome</keyword>
<reference evidence="1 2" key="1">
    <citation type="journal article" date="2023" name="Genes (Basel)">
        <title>Chromosome-Level Genome Assembly and Circadian Gene Repertoire of the Patagonia Blennie Eleginops maclovinus-The Closest Ancestral Proxy of Antarctic Cryonotothenioids.</title>
        <authorList>
            <person name="Cheng C.C."/>
            <person name="Rivera-Colon A.G."/>
            <person name="Minhas B.F."/>
            <person name="Wilson L."/>
            <person name="Rayamajhi N."/>
            <person name="Vargas-Chacoff L."/>
            <person name="Catchen J.M."/>
        </authorList>
    </citation>
    <scope>NUCLEOTIDE SEQUENCE [LARGE SCALE GENOMIC DNA]</scope>
    <source>
        <strain evidence="1">JMC-PN-2008</strain>
    </source>
</reference>
<dbReference type="Proteomes" id="UP001346869">
    <property type="component" value="Unassembled WGS sequence"/>
</dbReference>
<comment type="caution">
    <text evidence="1">The sequence shown here is derived from an EMBL/GenBank/DDBJ whole genome shotgun (WGS) entry which is preliminary data.</text>
</comment>
<proteinExistence type="predicted"/>
<protein>
    <submittedName>
        <fullName evidence="1">Uncharacterized protein</fullName>
    </submittedName>
</protein>
<dbReference type="AlphaFoldDB" id="A0AAN7XVG5"/>
<gene>
    <name evidence="1" type="ORF">PBY51_011541</name>
</gene>
<dbReference type="EMBL" id="JAUZQC010000008">
    <property type="protein sequence ID" value="KAK5867017.1"/>
    <property type="molecule type" value="Genomic_DNA"/>
</dbReference>
<name>A0AAN7XVG5_ELEMC</name>
<reference evidence="1 2" key="2">
    <citation type="journal article" date="2023" name="Mol. Biol. Evol.">
        <title>Genomics of Secondarily Temperate Adaptation in the Only Non-Antarctic Icefish.</title>
        <authorList>
            <person name="Rivera-Colon A.G."/>
            <person name="Rayamajhi N."/>
            <person name="Minhas B.F."/>
            <person name="Madrigal G."/>
            <person name="Bilyk K.T."/>
            <person name="Yoon V."/>
            <person name="Hune M."/>
            <person name="Gregory S."/>
            <person name="Cheng C.H.C."/>
            <person name="Catchen J.M."/>
        </authorList>
    </citation>
    <scope>NUCLEOTIDE SEQUENCE [LARGE SCALE GENOMIC DNA]</scope>
    <source>
        <strain evidence="1">JMC-PN-2008</strain>
    </source>
</reference>
<sequence>MFLSALHFSCTSDGDRKADAEVVHYTMGQEEERGLMGGPGSQFMLTMHMCFIPQGGEPEIADSFAPLACFNPQAKV</sequence>
<evidence type="ECO:0000313" key="2">
    <source>
        <dbReference type="Proteomes" id="UP001346869"/>
    </source>
</evidence>
<evidence type="ECO:0000313" key="1">
    <source>
        <dbReference type="EMBL" id="KAK5867017.1"/>
    </source>
</evidence>
<organism evidence="1 2">
    <name type="scientific">Eleginops maclovinus</name>
    <name type="common">Patagonian blennie</name>
    <name type="synonym">Eleginus maclovinus</name>
    <dbReference type="NCBI Taxonomy" id="56733"/>
    <lineage>
        <taxon>Eukaryota</taxon>
        <taxon>Metazoa</taxon>
        <taxon>Chordata</taxon>
        <taxon>Craniata</taxon>
        <taxon>Vertebrata</taxon>
        <taxon>Euteleostomi</taxon>
        <taxon>Actinopterygii</taxon>
        <taxon>Neopterygii</taxon>
        <taxon>Teleostei</taxon>
        <taxon>Neoteleostei</taxon>
        <taxon>Acanthomorphata</taxon>
        <taxon>Eupercaria</taxon>
        <taxon>Perciformes</taxon>
        <taxon>Notothenioidei</taxon>
        <taxon>Eleginopidae</taxon>
        <taxon>Eleginops</taxon>
    </lineage>
</organism>